<reference evidence="3" key="1">
    <citation type="journal article" date="2020" name="MBio">
        <title>'Candidatus Ethanoperedens,' a Thermophilic Genus of Archaea Mediating the Anaerobic Oxidation of Ethane.</title>
        <authorList>
            <person name="Hahn C.J."/>
            <person name="Laso-Perez R."/>
            <person name="Vulcano F."/>
            <person name="Vaziourakis K.M."/>
            <person name="Stokke R."/>
            <person name="Steen I.H."/>
            <person name="Teske A."/>
            <person name="Boetius A."/>
            <person name="Liebeke M."/>
            <person name="Amann R."/>
            <person name="Knittel K."/>
            <person name="Wegener G."/>
        </authorList>
    </citation>
    <scope>NUCLEOTIDE SEQUENCE</scope>
    <source>
        <strain evidence="3">GoM-Arc1-LC-WB58</strain>
    </source>
</reference>
<evidence type="ECO:0000256" key="1">
    <source>
        <dbReference type="ARBA" id="ARBA00023125"/>
    </source>
</evidence>
<feature type="domain" description="Cas12f1-like TNB" evidence="2">
    <location>
        <begin position="297"/>
        <end position="362"/>
    </location>
</feature>
<keyword evidence="1" id="KW-0238">DNA-binding</keyword>
<proteinExistence type="predicted"/>
<protein>
    <submittedName>
        <fullName evidence="3">IS200/IS605 family element transposase accessory protein TnpB</fullName>
    </submittedName>
</protein>
<dbReference type="GO" id="GO:0003677">
    <property type="term" value="F:DNA binding"/>
    <property type="evidence" value="ECO:0007669"/>
    <property type="project" value="UniProtKB-KW"/>
</dbReference>
<name>A0A848DBE2_9EURY</name>
<dbReference type="NCBIfam" id="NF040570">
    <property type="entry name" value="guided_TnpB"/>
    <property type="match status" value="1"/>
</dbReference>
<evidence type="ECO:0000259" key="2">
    <source>
        <dbReference type="Pfam" id="PF07282"/>
    </source>
</evidence>
<dbReference type="EMBL" id="WNEG01000087">
    <property type="protein sequence ID" value="NMG83541.1"/>
    <property type="molecule type" value="Genomic_DNA"/>
</dbReference>
<sequence>MVNIGETLKTILINCLPLTSKKQQIRNSFFKEYLRVLNATLKSLPDAKSSNDLHHLTYFNIRETSFLPSDIVQEARKDVWAKRKTVNNRFKRCSIRLNKRWFRFFTTDRATPSFKITYAPHKTFTIPIAIDGGYDRFTCFLDDGWVIKTISLLDSKIAVAIDKDFEVPANISRYVVGVDVGSTTLAAITIFDTLENRVVKQLYFGRDVAIRQRRIADQRALLRSNVDKGSDQAKKSLKRLANKQFNFVKTRSGQIAKEIVELAVKHSASIAIEKLTIRSRKHQFNKTANRKINTIPYAQLRDFLISNCAEYGVYLDQVDPYHTSKWCPHCGAVNNGHATSNYALYRCKECGLVVNSDRNASLVVAIKSALVRENSQGLTNLFSQFTRAKVPVNGLFRPDDKFLSCAVHDISPLMESPFR</sequence>
<accession>A0A848DBE2</accession>
<evidence type="ECO:0000313" key="4">
    <source>
        <dbReference type="Proteomes" id="UP000606580"/>
    </source>
</evidence>
<comment type="caution">
    <text evidence="3">The sequence shown here is derived from an EMBL/GenBank/DDBJ whole genome shotgun (WGS) entry which is preliminary data.</text>
</comment>
<organism evidence="3 4">
    <name type="scientific">Candidatus Ethanoperedens thermophilum</name>
    <dbReference type="NCBI Taxonomy" id="2766897"/>
    <lineage>
        <taxon>Archaea</taxon>
        <taxon>Methanobacteriati</taxon>
        <taxon>Methanobacteriota</taxon>
        <taxon>Stenosarchaea group</taxon>
        <taxon>Methanomicrobia</taxon>
        <taxon>Methanosarcinales</taxon>
        <taxon>Methanosarcinales incertae sedis</taxon>
        <taxon>GOM Arc I cluster</taxon>
        <taxon>Candidatus Ethanoperedens</taxon>
    </lineage>
</organism>
<dbReference type="Pfam" id="PF07282">
    <property type="entry name" value="Cas12f1-like_TNB"/>
    <property type="match status" value="1"/>
</dbReference>
<dbReference type="InterPro" id="IPR010095">
    <property type="entry name" value="Cas12f1-like_TNB"/>
</dbReference>
<dbReference type="NCBIfam" id="TIGR01766">
    <property type="entry name" value="IS200/IS605 family accessory protein TnpB-like domain"/>
    <property type="match status" value="1"/>
</dbReference>
<dbReference type="AlphaFoldDB" id="A0A848DBE2"/>
<gene>
    <name evidence="3" type="ORF">GIS02_04970</name>
</gene>
<evidence type="ECO:0000313" key="3">
    <source>
        <dbReference type="EMBL" id="NMG83541.1"/>
    </source>
</evidence>
<dbReference type="Proteomes" id="UP000606580">
    <property type="component" value="Unassembled WGS sequence"/>
</dbReference>